<name>A0A8J2ZAU7_9PROT</name>
<organism evidence="2 3">
    <name type="scientific">Caldovatus sediminis</name>
    <dbReference type="NCBI Taxonomy" id="2041189"/>
    <lineage>
        <taxon>Bacteria</taxon>
        <taxon>Pseudomonadati</taxon>
        <taxon>Pseudomonadota</taxon>
        <taxon>Alphaproteobacteria</taxon>
        <taxon>Acetobacterales</taxon>
        <taxon>Roseomonadaceae</taxon>
        <taxon>Caldovatus</taxon>
    </lineage>
</organism>
<protein>
    <recommendedName>
        <fullName evidence="4">Class I SAM-dependent methyltransferase</fullName>
    </recommendedName>
</protein>
<dbReference type="SUPFAM" id="SSF53335">
    <property type="entry name" value="S-adenosyl-L-methionine-dependent methyltransferases"/>
    <property type="match status" value="1"/>
</dbReference>
<sequence>MQADHPPAAPGDTPSAAAAPPEPAPAAPGRDPRLFAPPLGGESYLQVLTRLHSVLQPRTYLEIGVRTGASLALAACPSIGVDPAMEPSAAALGRKPALFLFQMPSDRFFQQHDPCALLGGPLDMAFLDGLHEFETLLRDFLNTERHCRPNSVIVLHDCLPTDAGMTRRAQSGPRGPTRDPNVWTGDVWKLVPILRRHRPELRLHLLNARPTGLVLITGLDPGSTVLSRRYHEIVEEFAPLDIAEIGVTAHLASLPVRDTRAYRAPQDLRRHFWL</sequence>
<dbReference type="Proteomes" id="UP000597507">
    <property type="component" value="Unassembled WGS sequence"/>
</dbReference>
<evidence type="ECO:0000313" key="3">
    <source>
        <dbReference type="Proteomes" id="UP000597507"/>
    </source>
</evidence>
<dbReference type="EMBL" id="BMKS01000004">
    <property type="protein sequence ID" value="GGG30502.1"/>
    <property type="molecule type" value="Genomic_DNA"/>
</dbReference>
<proteinExistence type="predicted"/>
<accession>A0A8J2ZAU7</accession>
<reference evidence="2 3" key="1">
    <citation type="journal article" date="2014" name="Int. J. Syst. Evol. Microbiol.">
        <title>Complete genome sequence of Corynebacterium casei LMG S-19264T (=DSM 44701T), isolated from a smear-ripened cheese.</title>
        <authorList>
            <consortium name="US DOE Joint Genome Institute (JGI-PGF)"/>
            <person name="Walter F."/>
            <person name="Albersmeier A."/>
            <person name="Kalinowski J."/>
            <person name="Ruckert C."/>
        </authorList>
    </citation>
    <scope>NUCLEOTIDE SEQUENCE [LARGE SCALE GENOMIC DNA]</scope>
    <source>
        <strain evidence="2 3">CGMCC 1.16330</strain>
    </source>
</reference>
<dbReference type="AlphaFoldDB" id="A0A8J2ZAU7"/>
<dbReference type="Gene3D" id="3.40.50.150">
    <property type="entry name" value="Vaccinia Virus protein VP39"/>
    <property type="match status" value="1"/>
</dbReference>
<dbReference type="InterPro" id="IPR029063">
    <property type="entry name" value="SAM-dependent_MTases_sf"/>
</dbReference>
<dbReference type="RefSeq" id="WP_188899677.1">
    <property type="nucleotide sequence ID" value="NZ_BMKS01000004.1"/>
</dbReference>
<evidence type="ECO:0000313" key="2">
    <source>
        <dbReference type="EMBL" id="GGG30502.1"/>
    </source>
</evidence>
<feature type="region of interest" description="Disordered" evidence="1">
    <location>
        <begin position="1"/>
        <end position="35"/>
    </location>
</feature>
<evidence type="ECO:0000256" key="1">
    <source>
        <dbReference type="SAM" id="MobiDB-lite"/>
    </source>
</evidence>
<keyword evidence="3" id="KW-1185">Reference proteome</keyword>
<gene>
    <name evidence="2" type="ORF">GCM10010964_18040</name>
</gene>
<comment type="caution">
    <text evidence="2">The sequence shown here is derived from an EMBL/GenBank/DDBJ whole genome shotgun (WGS) entry which is preliminary data.</text>
</comment>
<feature type="compositionally biased region" description="Low complexity" evidence="1">
    <location>
        <begin position="10"/>
        <end position="19"/>
    </location>
</feature>
<dbReference type="Pfam" id="PF13578">
    <property type="entry name" value="Methyltransf_24"/>
    <property type="match status" value="1"/>
</dbReference>
<evidence type="ECO:0008006" key="4">
    <source>
        <dbReference type="Google" id="ProtNLM"/>
    </source>
</evidence>